<keyword evidence="10" id="KW-0067">ATP-binding</keyword>
<dbReference type="SMART" id="SM00388">
    <property type="entry name" value="HisKA"/>
    <property type="match status" value="1"/>
</dbReference>
<dbReference type="SUPFAM" id="SSF158472">
    <property type="entry name" value="HAMP domain-like"/>
    <property type="match status" value="1"/>
</dbReference>
<proteinExistence type="predicted"/>
<keyword evidence="12" id="KW-0902">Two-component regulatory system</keyword>
<keyword evidence="9" id="KW-0418">Kinase</keyword>
<feature type="domain" description="Histidine kinase" evidence="15">
    <location>
        <begin position="241"/>
        <end position="458"/>
    </location>
</feature>
<feature type="transmembrane region" description="Helical" evidence="14">
    <location>
        <begin position="155"/>
        <end position="179"/>
    </location>
</feature>
<evidence type="ECO:0000256" key="8">
    <source>
        <dbReference type="ARBA" id="ARBA00022741"/>
    </source>
</evidence>
<evidence type="ECO:0000313" key="18">
    <source>
        <dbReference type="Proteomes" id="UP001139263"/>
    </source>
</evidence>
<keyword evidence="5" id="KW-0597">Phosphoprotein</keyword>
<gene>
    <name evidence="17" type="primary">sasA_1</name>
    <name evidence="17" type="ORF">MM817_00705</name>
</gene>
<dbReference type="InterPro" id="IPR050428">
    <property type="entry name" value="TCS_sensor_his_kinase"/>
</dbReference>
<dbReference type="Proteomes" id="UP001139263">
    <property type="component" value="Unassembled WGS sequence"/>
</dbReference>
<keyword evidence="13 14" id="KW-0472">Membrane</keyword>
<dbReference type="FunFam" id="3.30.565.10:FF:000006">
    <property type="entry name" value="Sensor histidine kinase WalK"/>
    <property type="match status" value="1"/>
</dbReference>
<evidence type="ECO:0000259" key="15">
    <source>
        <dbReference type="PROSITE" id="PS50109"/>
    </source>
</evidence>
<organism evidence="17 18">
    <name type="scientific">Sulfoacidibacillus ferrooxidans</name>
    <dbReference type="NCBI Taxonomy" id="2005001"/>
    <lineage>
        <taxon>Bacteria</taxon>
        <taxon>Bacillati</taxon>
        <taxon>Bacillota</taxon>
        <taxon>Bacilli</taxon>
        <taxon>Bacillales</taxon>
        <taxon>Alicyclobacillaceae</taxon>
        <taxon>Sulfoacidibacillus</taxon>
    </lineage>
</organism>
<evidence type="ECO:0000256" key="5">
    <source>
        <dbReference type="ARBA" id="ARBA00022553"/>
    </source>
</evidence>
<evidence type="ECO:0000256" key="11">
    <source>
        <dbReference type="ARBA" id="ARBA00022989"/>
    </source>
</evidence>
<dbReference type="GO" id="GO:0005886">
    <property type="term" value="C:plasma membrane"/>
    <property type="evidence" value="ECO:0007669"/>
    <property type="project" value="UniProtKB-SubCell"/>
</dbReference>
<reference evidence="17" key="1">
    <citation type="submission" date="2022-03" db="EMBL/GenBank/DDBJ databases">
        <title>Draft Genome Sequence of Firmicute Strain S0AB, a Heterotrophic Iron/Sulfur-Oxidizing Extreme Acidophile.</title>
        <authorList>
            <person name="Vergara E."/>
            <person name="Pakostova E."/>
            <person name="Johnson D.B."/>
            <person name="Holmes D.S."/>
        </authorList>
    </citation>
    <scope>NUCLEOTIDE SEQUENCE</scope>
    <source>
        <strain evidence="17">S0AB</strain>
    </source>
</reference>
<evidence type="ECO:0000256" key="14">
    <source>
        <dbReference type="SAM" id="Phobius"/>
    </source>
</evidence>
<keyword evidence="11 14" id="KW-1133">Transmembrane helix</keyword>
<name>A0A9X1V742_9BACL</name>
<dbReference type="RefSeq" id="WP_241712037.1">
    <property type="nucleotide sequence ID" value="NZ_JALBUF010000001.1"/>
</dbReference>
<evidence type="ECO:0000259" key="16">
    <source>
        <dbReference type="PROSITE" id="PS50885"/>
    </source>
</evidence>
<keyword evidence="7 14" id="KW-0812">Transmembrane</keyword>
<dbReference type="InterPro" id="IPR003594">
    <property type="entry name" value="HATPase_dom"/>
</dbReference>
<dbReference type="CDD" id="cd06225">
    <property type="entry name" value="HAMP"/>
    <property type="match status" value="1"/>
</dbReference>
<dbReference type="PROSITE" id="PS50885">
    <property type="entry name" value="HAMP"/>
    <property type="match status" value="1"/>
</dbReference>
<dbReference type="InterPro" id="IPR004358">
    <property type="entry name" value="Sig_transdc_His_kin-like_C"/>
</dbReference>
<evidence type="ECO:0000313" key="17">
    <source>
        <dbReference type="EMBL" id="MCI0182445.1"/>
    </source>
</evidence>
<keyword evidence="18" id="KW-1185">Reference proteome</keyword>
<dbReference type="PANTHER" id="PTHR45436:SF5">
    <property type="entry name" value="SENSOR HISTIDINE KINASE TRCS"/>
    <property type="match status" value="1"/>
</dbReference>
<dbReference type="EMBL" id="JALBUF010000001">
    <property type="protein sequence ID" value="MCI0182445.1"/>
    <property type="molecule type" value="Genomic_DNA"/>
</dbReference>
<evidence type="ECO:0000256" key="12">
    <source>
        <dbReference type="ARBA" id="ARBA00023012"/>
    </source>
</evidence>
<keyword evidence="4" id="KW-1003">Cell membrane</keyword>
<dbReference type="InterPro" id="IPR003661">
    <property type="entry name" value="HisK_dim/P_dom"/>
</dbReference>
<evidence type="ECO:0000256" key="2">
    <source>
        <dbReference type="ARBA" id="ARBA00004651"/>
    </source>
</evidence>
<feature type="transmembrane region" description="Helical" evidence="14">
    <location>
        <begin position="9"/>
        <end position="30"/>
    </location>
</feature>
<dbReference type="EC" id="2.7.13.3" evidence="3"/>
<dbReference type="Pfam" id="PF00672">
    <property type="entry name" value="HAMP"/>
    <property type="match status" value="1"/>
</dbReference>
<dbReference type="InterPro" id="IPR036890">
    <property type="entry name" value="HATPase_C_sf"/>
</dbReference>
<keyword evidence="6 17" id="KW-0808">Transferase</keyword>
<evidence type="ECO:0000256" key="6">
    <source>
        <dbReference type="ARBA" id="ARBA00022679"/>
    </source>
</evidence>
<dbReference type="GO" id="GO:0000155">
    <property type="term" value="F:phosphorelay sensor kinase activity"/>
    <property type="evidence" value="ECO:0007669"/>
    <property type="project" value="InterPro"/>
</dbReference>
<dbReference type="AlphaFoldDB" id="A0A9X1V742"/>
<feature type="domain" description="HAMP" evidence="16">
    <location>
        <begin position="180"/>
        <end position="233"/>
    </location>
</feature>
<dbReference type="SUPFAM" id="SSF55874">
    <property type="entry name" value="ATPase domain of HSP90 chaperone/DNA topoisomerase II/histidine kinase"/>
    <property type="match status" value="1"/>
</dbReference>
<evidence type="ECO:0000256" key="1">
    <source>
        <dbReference type="ARBA" id="ARBA00000085"/>
    </source>
</evidence>
<dbReference type="PRINTS" id="PR00344">
    <property type="entry name" value="BCTRLSENSOR"/>
</dbReference>
<sequence length="464" mass="52570">MKLTITTRFVALSTLVVAIIFFLFNAFVYLEFMNVTIDNERQIVVTRLADLDRRMDKGTLAHAVEEVRQIVPDPRQMVRLLTPNGKVVTSTATYFPKQWVPSGLAASQMLGHGVVLYDYKNHRILVASVLIHVKEGNVTLQWLENVASLDHSIAFVFYLLLTGSIGGLALAAVSSYFLARYSLLPIREMIATARAITPGDLSSRIEVPRRKDELTELANTYNAMLDRIFLAFSRERQFIADASHELRTPLSVLDGYVHLLRRWGWEDEEVRHEAVVAIEEEVRHLHNMTNQLLTLAAIDQESIHSCRAIAVAPIVKRVVHKWQRLFEQYAWVVSIDAEQNSFVRIDEVRLEQVIRALLDNACKYTPKGNSIEVVVTQVDSQVHIVICDEGEGIPPEDLPYVTERFYRADKARSRQEGGVGLGLAICREIVEHYDGIFLLGDAQTRQGTKVEMIFPAMDIEKEST</sequence>
<dbReference type="Gene3D" id="1.10.287.130">
    <property type="match status" value="1"/>
</dbReference>
<evidence type="ECO:0000256" key="3">
    <source>
        <dbReference type="ARBA" id="ARBA00012438"/>
    </source>
</evidence>
<dbReference type="Gene3D" id="3.30.565.10">
    <property type="entry name" value="Histidine kinase-like ATPase, C-terminal domain"/>
    <property type="match status" value="1"/>
</dbReference>
<dbReference type="Pfam" id="PF02518">
    <property type="entry name" value="HATPase_c"/>
    <property type="match status" value="1"/>
</dbReference>
<dbReference type="CDD" id="cd00082">
    <property type="entry name" value="HisKA"/>
    <property type="match status" value="1"/>
</dbReference>
<accession>A0A9X1V742</accession>
<evidence type="ECO:0000256" key="4">
    <source>
        <dbReference type="ARBA" id="ARBA00022475"/>
    </source>
</evidence>
<comment type="caution">
    <text evidence="17">The sequence shown here is derived from an EMBL/GenBank/DDBJ whole genome shotgun (WGS) entry which is preliminary data.</text>
</comment>
<protein>
    <recommendedName>
        <fullName evidence="3">histidine kinase</fullName>
        <ecNumber evidence="3">2.7.13.3</ecNumber>
    </recommendedName>
</protein>
<dbReference type="Gene3D" id="6.10.340.10">
    <property type="match status" value="1"/>
</dbReference>
<dbReference type="SMART" id="SM00387">
    <property type="entry name" value="HATPase_c"/>
    <property type="match status" value="1"/>
</dbReference>
<dbReference type="GO" id="GO:0005524">
    <property type="term" value="F:ATP binding"/>
    <property type="evidence" value="ECO:0007669"/>
    <property type="project" value="UniProtKB-KW"/>
</dbReference>
<dbReference type="InterPro" id="IPR036097">
    <property type="entry name" value="HisK_dim/P_sf"/>
</dbReference>
<dbReference type="PROSITE" id="PS50109">
    <property type="entry name" value="HIS_KIN"/>
    <property type="match status" value="1"/>
</dbReference>
<comment type="subcellular location">
    <subcellularLocation>
        <location evidence="2">Cell membrane</location>
        <topology evidence="2">Multi-pass membrane protein</topology>
    </subcellularLocation>
</comment>
<evidence type="ECO:0000256" key="13">
    <source>
        <dbReference type="ARBA" id="ARBA00023136"/>
    </source>
</evidence>
<keyword evidence="8" id="KW-0547">Nucleotide-binding</keyword>
<evidence type="ECO:0000256" key="10">
    <source>
        <dbReference type="ARBA" id="ARBA00022840"/>
    </source>
</evidence>
<dbReference type="Pfam" id="PF00512">
    <property type="entry name" value="HisKA"/>
    <property type="match status" value="1"/>
</dbReference>
<dbReference type="CDD" id="cd00075">
    <property type="entry name" value="HATPase"/>
    <property type="match status" value="1"/>
</dbReference>
<evidence type="ECO:0000256" key="7">
    <source>
        <dbReference type="ARBA" id="ARBA00022692"/>
    </source>
</evidence>
<dbReference type="InterPro" id="IPR005467">
    <property type="entry name" value="His_kinase_dom"/>
</dbReference>
<evidence type="ECO:0000256" key="9">
    <source>
        <dbReference type="ARBA" id="ARBA00022777"/>
    </source>
</evidence>
<dbReference type="InterPro" id="IPR003660">
    <property type="entry name" value="HAMP_dom"/>
</dbReference>
<dbReference type="SMART" id="SM00304">
    <property type="entry name" value="HAMP"/>
    <property type="match status" value="1"/>
</dbReference>
<dbReference type="PANTHER" id="PTHR45436">
    <property type="entry name" value="SENSOR HISTIDINE KINASE YKOH"/>
    <property type="match status" value="1"/>
</dbReference>
<dbReference type="FunFam" id="1.10.287.130:FF:000001">
    <property type="entry name" value="Two-component sensor histidine kinase"/>
    <property type="match status" value="1"/>
</dbReference>
<comment type="catalytic activity">
    <reaction evidence="1">
        <text>ATP + protein L-histidine = ADP + protein N-phospho-L-histidine.</text>
        <dbReference type="EC" id="2.7.13.3"/>
    </reaction>
</comment>
<dbReference type="SUPFAM" id="SSF47384">
    <property type="entry name" value="Homodimeric domain of signal transducing histidine kinase"/>
    <property type="match status" value="1"/>
</dbReference>